<dbReference type="AlphaFoldDB" id="A0A7S9KUG9"/>
<evidence type="ECO:0000313" key="1">
    <source>
        <dbReference type="EMBL" id="QPH04948.1"/>
    </source>
</evidence>
<dbReference type="PANTHER" id="PTHR21310">
    <property type="entry name" value="AMINOGLYCOSIDE PHOSPHOTRANSFERASE-RELATED-RELATED"/>
    <property type="match status" value="1"/>
</dbReference>
<dbReference type="InterPro" id="IPR011009">
    <property type="entry name" value="Kinase-like_dom_sf"/>
</dbReference>
<dbReference type="InterPro" id="IPR035896">
    <property type="entry name" value="AN1-like_Znf"/>
</dbReference>
<organism evidence="1 2">
    <name type="scientific">Epichloe festucae (strain Fl1)</name>
    <dbReference type="NCBI Taxonomy" id="877507"/>
    <lineage>
        <taxon>Eukaryota</taxon>
        <taxon>Fungi</taxon>
        <taxon>Dikarya</taxon>
        <taxon>Ascomycota</taxon>
        <taxon>Pezizomycotina</taxon>
        <taxon>Sordariomycetes</taxon>
        <taxon>Hypocreomycetidae</taxon>
        <taxon>Hypocreales</taxon>
        <taxon>Clavicipitaceae</taxon>
        <taxon>Epichloe</taxon>
    </lineage>
</organism>
<protein>
    <recommendedName>
        <fullName evidence="3">Aminoglycoside phosphotransferase domain-containing protein</fullName>
    </recommendedName>
</protein>
<sequence>MPLWSCDWDACRRPAVQRGGDCLLCDKHLCGIHLATPWHECPSPEDDWESYCARYTATEARHLDELCKRIDSAKLCSLASSLRGGIHCDAEMDRKSLSAMMGNQNCHVEITFQDRVKWLARFRLTKTSSPPCEVRDYILRSEAATMIYLQQHTRIPTPRVFHWACESDPTNPLGAGYILMEKLDGKPLDWGSAAPEQREKIMQQLADVFLDIEKHPFNLMGSLTSVGEPPRFQIQALADPATFRVGSGGPLGPFPSSLEGMRAILESHLRMIASGEIRALDSVDTYLVHRFRLDVIHQVFPSTGQFFLKHPDDKGDHILVNDSFDIVGIIDWEWTQTVSKENAFCSPCMMWPVGEFYDGLNELATEEVRLAEIFRERGRGDLSKCVIEGRRIQRLCFALGPECCFSNQESFVNLFKGLRGLFDSSDEGWEEWRNRALKRWATDESLRALLTSEEAKEEA</sequence>
<dbReference type="InterPro" id="IPR051678">
    <property type="entry name" value="AGP_Transferase"/>
</dbReference>
<accession>A0A7S9KUG9</accession>
<dbReference type="OrthoDB" id="5327538at2759"/>
<dbReference type="SUPFAM" id="SSF118310">
    <property type="entry name" value="AN1-like Zinc finger"/>
    <property type="match status" value="1"/>
</dbReference>
<evidence type="ECO:0000313" key="2">
    <source>
        <dbReference type="Proteomes" id="UP000594364"/>
    </source>
</evidence>
<dbReference type="Proteomes" id="UP000594364">
    <property type="component" value="Chromosome 4"/>
</dbReference>
<evidence type="ECO:0008006" key="3">
    <source>
        <dbReference type="Google" id="ProtNLM"/>
    </source>
</evidence>
<keyword evidence="2" id="KW-1185">Reference proteome</keyword>
<dbReference type="PANTHER" id="PTHR21310:SF15">
    <property type="entry name" value="AMINOGLYCOSIDE PHOSPHOTRANSFERASE DOMAIN-CONTAINING PROTEIN"/>
    <property type="match status" value="1"/>
</dbReference>
<gene>
    <name evidence="1" type="ORF">C2857_002352</name>
</gene>
<dbReference type="SUPFAM" id="SSF56112">
    <property type="entry name" value="Protein kinase-like (PK-like)"/>
    <property type="match status" value="1"/>
</dbReference>
<proteinExistence type="predicted"/>
<name>A0A7S9KUG9_EPIFF</name>
<reference evidence="1 2" key="1">
    <citation type="journal article" date="2018" name="PLoS Genet.">
        <title>Repeat elements organise 3D genome structure and mediate transcription in the filamentous fungus Epichloe festucae.</title>
        <authorList>
            <person name="Winter D.J."/>
            <person name="Ganley A.R.D."/>
            <person name="Young C.A."/>
            <person name="Liachko I."/>
            <person name="Schardl C.L."/>
            <person name="Dupont P.Y."/>
            <person name="Berry D."/>
            <person name="Ram A."/>
            <person name="Scott B."/>
            <person name="Cox M.P."/>
        </authorList>
    </citation>
    <scope>NUCLEOTIDE SEQUENCE [LARGE SCALE GENOMIC DNA]</scope>
    <source>
        <strain evidence="1 2">Fl1</strain>
    </source>
</reference>
<dbReference type="EMBL" id="CP031388">
    <property type="protein sequence ID" value="QPH04948.1"/>
    <property type="molecule type" value="Genomic_DNA"/>
</dbReference>